<dbReference type="PATRIC" id="fig|1280952.3.peg.2579"/>
<evidence type="ECO:0000313" key="1">
    <source>
        <dbReference type="EMBL" id="KCZ87437.1"/>
    </source>
</evidence>
<reference evidence="1 2" key="1">
    <citation type="journal article" date="2014" name="Antonie Van Leeuwenhoek">
        <title>Hyphomonas beringensis sp. nov. and Hyphomonas chukchiensis sp. nov., isolated from surface seawater of the Bering Sea and Chukchi Sea.</title>
        <authorList>
            <person name="Li C."/>
            <person name="Lai Q."/>
            <person name="Li G."/>
            <person name="Dong C."/>
            <person name="Wang J."/>
            <person name="Liao Y."/>
            <person name="Shao Z."/>
        </authorList>
    </citation>
    <scope>NUCLEOTIDE SEQUENCE [LARGE SCALE GENOMIC DNA]</scope>
    <source>
        <strain evidence="1 2">VP2</strain>
    </source>
</reference>
<dbReference type="eggNOG" id="COG1815">
    <property type="taxonomic scope" value="Bacteria"/>
</dbReference>
<comment type="caution">
    <text evidence="1">The sequence shown here is derived from an EMBL/GenBank/DDBJ whole genome shotgun (WGS) entry which is preliminary data.</text>
</comment>
<name>A0A059FA13_9PROT</name>
<dbReference type="RefSeq" id="WP_035582949.1">
    <property type="nucleotide sequence ID" value="NZ_ARYJ01000008.1"/>
</dbReference>
<organism evidence="1 2">
    <name type="scientific">Hyphomonas jannaschiana VP2</name>
    <dbReference type="NCBI Taxonomy" id="1280952"/>
    <lineage>
        <taxon>Bacteria</taxon>
        <taxon>Pseudomonadati</taxon>
        <taxon>Pseudomonadota</taxon>
        <taxon>Alphaproteobacteria</taxon>
        <taxon>Hyphomonadales</taxon>
        <taxon>Hyphomonadaceae</taxon>
        <taxon>Hyphomonas</taxon>
    </lineage>
</organism>
<keyword evidence="2" id="KW-1185">Reference proteome</keyword>
<keyword evidence="1" id="KW-0966">Cell projection</keyword>
<dbReference type="STRING" id="1280952.HJA_12895"/>
<accession>A0A059FA13</accession>
<proteinExistence type="predicted"/>
<sequence length="118" mass="12728">MISQLPLFEIYGAMARYAAESQKVSATNIAHADEPGYKAKELESFEAYLSRAANSASHTGLNTSFKVVESGTPVSPSGNSVSIEMEMFRSAEAAGQHEQAMTVYSKSLDLLRTALGKY</sequence>
<dbReference type="EMBL" id="ARYJ01000008">
    <property type="protein sequence ID" value="KCZ87437.1"/>
    <property type="molecule type" value="Genomic_DNA"/>
</dbReference>
<evidence type="ECO:0000313" key="2">
    <source>
        <dbReference type="Proteomes" id="UP000024816"/>
    </source>
</evidence>
<gene>
    <name evidence="1" type="primary">flgB</name>
    <name evidence="1" type="ORF">HJA_12895</name>
</gene>
<dbReference type="AlphaFoldDB" id="A0A059FA13"/>
<dbReference type="Proteomes" id="UP000024816">
    <property type="component" value="Unassembled WGS sequence"/>
</dbReference>
<keyword evidence="1" id="KW-0969">Cilium</keyword>
<keyword evidence="1" id="KW-0282">Flagellum</keyword>
<protein>
    <submittedName>
        <fullName evidence="1">Flagellar basal body rod protein FlgB</fullName>
    </submittedName>
</protein>